<evidence type="ECO:0000313" key="2">
    <source>
        <dbReference type="Proteomes" id="UP000821865"/>
    </source>
</evidence>
<evidence type="ECO:0000313" key="1">
    <source>
        <dbReference type="EMBL" id="KAH7941989.1"/>
    </source>
</evidence>
<organism evidence="1 2">
    <name type="scientific">Dermacentor silvarum</name>
    <name type="common">Tick</name>
    <dbReference type="NCBI Taxonomy" id="543639"/>
    <lineage>
        <taxon>Eukaryota</taxon>
        <taxon>Metazoa</taxon>
        <taxon>Ecdysozoa</taxon>
        <taxon>Arthropoda</taxon>
        <taxon>Chelicerata</taxon>
        <taxon>Arachnida</taxon>
        <taxon>Acari</taxon>
        <taxon>Parasitiformes</taxon>
        <taxon>Ixodida</taxon>
        <taxon>Ixodoidea</taxon>
        <taxon>Ixodidae</taxon>
        <taxon>Rhipicephalinae</taxon>
        <taxon>Dermacentor</taxon>
    </lineage>
</organism>
<sequence>MAVSVVGEDLPPELLTSDLGWQTAMVRRAANKDTRARSLVAKMESVRPKAEVSASARQSGDRVKRQLIKAGRMPPLPKEDAKIIIRPKGRLAVARVEGSPVPEPDPDPGLGGAPAPGAEEEEDVPGSRGRHPVGQPTWAGRVRKGTTEQVTRGSPPEHSKESERLAQLERENRMMRDTIASLMAEIAEIKKVGSTQPAAEDRQTPQPADAPMAEECETQRPAKKRAIVREQDTPTGTAKSEIREMLSSLSESMKQLSETVSHIQGSMLAMEERYNQRFCKIEAFLENVVAPTVGLRALSLPSTASAAQNILLIMIKNPADS</sequence>
<dbReference type="EMBL" id="CM023476">
    <property type="protein sequence ID" value="KAH7941989.1"/>
    <property type="molecule type" value="Genomic_DNA"/>
</dbReference>
<name>A0ACB8CGX9_DERSI</name>
<comment type="caution">
    <text evidence="1">The sequence shown here is derived from an EMBL/GenBank/DDBJ whole genome shotgun (WGS) entry which is preliminary data.</text>
</comment>
<gene>
    <name evidence="1" type="ORF">HPB49_019231</name>
</gene>
<keyword evidence="2" id="KW-1185">Reference proteome</keyword>
<accession>A0ACB8CGX9</accession>
<reference evidence="1" key="1">
    <citation type="submission" date="2020-05" db="EMBL/GenBank/DDBJ databases">
        <title>Large-scale comparative analyses of tick genomes elucidate their genetic diversity and vector capacities.</title>
        <authorList>
            <person name="Jia N."/>
            <person name="Wang J."/>
            <person name="Shi W."/>
            <person name="Du L."/>
            <person name="Sun Y."/>
            <person name="Zhan W."/>
            <person name="Jiang J."/>
            <person name="Wang Q."/>
            <person name="Zhang B."/>
            <person name="Ji P."/>
            <person name="Sakyi L.B."/>
            <person name="Cui X."/>
            <person name="Yuan T."/>
            <person name="Jiang B."/>
            <person name="Yang W."/>
            <person name="Lam T.T.-Y."/>
            <person name="Chang Q."/>
            <person name="Ding S."/>
            <person name="Wang X."/>
            <person name="Zhu J."/>
            <person name="Ruan X."/>
            <person name="Zhao L."/>
            <person name="Wei J."/>
            <person name="Que T."/>
            <person name="Du C."/>
            <person name="Cheng J."/>
            <person name="Dai P."/>
            <person name="Han X."/>
            <person name="Huang E."/>
            <person name="Gao Y."/>
            <person name="Liu J."/>
            <person name="Shao H."/>
            <person name="Ye R."/>
            <person name="Li L."/>
            <person name="Wei W."/>
            <person name="Wang X."/>
            <person name="Wang C."/>
            <person name="Yang T."/>
            <person name="Huo Q."/>
            <person name="Li W."/>
            <person name="Guo W."/>
            <person name="Chen H."/>
            <person name="Zhou L."/>
            <person name="Ni X."/>
            <person name="Tian J."/>
            <person name="Zhou Y."/>
            <person name="Sheng Y."/>
            <person name="Liu T."/>
            <person name="Pan Y."/>
            <person name="Xia L."/>
            <person name="Li J."/>
            <person name="Zhao F."/>
            <person name="Cao W."/>
        </authorList>
    </citation>
    <scope>NUCLEOTIDE SEQUENCE</scope>
    <source>
        <strain evidence="1">Dsil-2018</strain>
    </source>
</reference>
<proteinExistence type="predicted"/>
<dbReference type="Proteomes" id="UP000821865">
    <property type="component" value="Chromosome 7"/>
</dbReference>
<protein>
    <submittedName>
        <fullName evidence="1">Uncharacterized protein</fullName>
    </submittedName>
</protein>